<dbReference type="AlphaFoldDB" id="A0A8J8CED9"/>
<sequence>MDMPREIAVVACTNCGYAKVCLADTAVTECPHCGRRIDVRKAVKHFNGYDRMEASSVVFSVNAEASSMPGRSRHSVKGRDDSRPKVKAGKIEEFERRNRTFTLAQMSGYLEIGEEKAAQILEKLELSGRVVRRGSELYEFLE</sequence>
<comment type="caution">
    <text evidence="2">The sequence shown here is derived from an EMBL/GenBank/DDBJ whole genome shotgun (WGS) entry which is preliminary data.</text>
</comment>
<reference evidence="2" key="1">
    <citation type="submission" date="2021-04" db="EMBL/GenBank/DDBJ databases">
        <title>Genomic insights into ecological role and evolution of a novel Thermoplasmata order Candidatus Sysuiplasmatales.</title>
        <authorList>
            <person name="Yuan Y."/>
        </authorList>
    </citation>
    <scope>NUCLEOTIDE SEQUENCE</scope>
    <source>
        <strain evidence="2">YP2-bin.285</strain>
    </source>
</reference>
<proteinExistence type="predicted"/>
<gene>
    <name evidence="2" type="ORF">J9259_05935</name>
</gene>
<dbReference type="Gene3D" id="3.90.820.10">
    <property type="entry name" value="Structural Genomics, Unknown Function 30-nov-00 1gh9 Mol_id"/>
    <property type="match status" value="1"/>
</dbReference>
<evidence type="ECO:0000313" key="3">
    <source>
        <dbReference type="Proteomes" id="UP000716004"/>
    </source>
</evidence>
<organism evidence="2 3">
    <name type="scientific">Candidatus Sysuiplasma superficiale</name>
    <dbReference type="NCBI Taxonomy" id="2823368"/>
    <lineage>
        <taxon>Archaea</taxon>
        <taxon>Methanobacteriati</taxon>
        <taxon>Thermoplasmatota</taxon>
        <taxon>Thermoplasmata</taxon>
        <taxon>Candidatus Sysuiplasmatales</taxon>
        <taxon>Candidatus Sysuiplasmataceae</taxon>
        <taxon>Candidatus Sysuiplasma</taxon>
    </lineage>
</organism>
<name>A0A8J8CED9_9ARCH</name>
<evidence type="ECO:0000313" key="2">
    <source>
        <dbReference type="EMBL" id="MBX8632040.1"/>
    </source>
</evidence>
<evidence type="ECO:0000256" key="1">
    <source>
        <dbReference type="SAM" id="MobiDB-lite"/>
    </source>
</evidence>
<dbReference type="EMBL" id="JAGVSJ010000013">
    <property type="protein sequence ID" value="MBX8632040.1"/>
    <property type="molecule type" value="Genomic_DNA"/>
</dbReference>
<accession>A0A8J8CED9</accession>
<feature type="region of interest" description="Disordered" evidence="1">
    <location>
        <begin position="64"/>
        <end position="89"/>
    </location>
</feature>
<dbReference type="Proteomes" id="UP000716004">
    <property type="component" value="Unassembled WGS sequence"/>
</dbReference>
<feature type="compositionally biased region" description="Basic and acidic residues" evidence="1">
    <location>
        <begin position="77"/>
        <end position="89"/>
    </location>
</feature>
<protein>
    <submittedName>
        <fullName evidence="2">Uncharacterized protein</fullName>
    </submittedName>
</protein>